<dbReference type="EMBL" id="PEJG01000048">
    <property type="protein sequence ID" value="PIH09094.1"/>
    <property type="molecule type" value="Genomic_DNA"/>
</dbReference>
<reference evidence="2 3" key="1">
    <citation type="submission" date="2017-10" db="EMBL/GenBank/DDBJ databases">
        <title>genome sequences of Staph epi in chlorhexidine trial.</title>
        <authorList>
            <person name="Greninger A.L."/>
            <person name="Addetia A."/>
            <person name="Qin X."/>
            <person name="Zerr D."/>
        </authorList>
    </citation>
    <scope>NUCLEOTIDE SEQUENCE [LARGE SCALE GENOMIC DNA]</scope>
    <source>
        <strain evidence="2 3">SCH-17</strain>
    </source>
</reference>
<feature type="transmembrane region" description="Helical" evidence="1">
    <location>
        <begin position="59"/>
        <end position="76"/>
    </location>
</feature>
<keyword evidence="1" id="KW-1133">Transmembrane helix</keyword>
<evidence type="ECO:0000313" key="2">
    <source>
        <dbReference type="EMBL" id="PIH09094.1"/>
    </source>
</evidence>
<sequence length="80" mass="9907">MNYDYFKSRNFIYRFIYFLVIVGFIFLLFDFVATSVCIYIFASIILVIFNFIWKKYSLLIISFFIVLSLIFYLFYYKNIF</sequence>
<name>A0AAE5V5U6_STAEP</name>
<accession>A0AAE5V5U6</accession>
<protein>
    <submittedName>
        <fullName evidence="2">Uncharacterized protein</fullName>
    </submittedName>
</protein>
<evidence type="ECO:0000256" key="1">
    <source>
        <dbReference type="SAM" id="Phobius"/>
    </source>
</evidence>
<proteinExistence type="predicted"/>
<evidence type="ECO:0000313" key="3">
    <source>
        <dbReference type="Proteomes" id="UP000228502"/>
    </source>
</evidence>
<dbReference type="AlphaFoldDB" id="A0AAE5V5U6"/>
<organism evidence="2 3">
    <name type="scientific">Staphylococcus epidermidis</name>
    <dbReference type="NCBI Taxonomy" id="1282"/>
    <lineage>
        <taxon>Bacteria</taxon>
        <taxon>Bacillati</taxon>
        <taxon>Bacillota</taxon>
        <taxon>Bacilli</taxon>
        <taxon>Bacillales</taxon>
        <taxon>Staphylococcaceae</taxon>
        <taxon>Staphylococcus</taxon>
    </lineage>
</organism>
<feature type="transmembrane region" description="Helical" evidence="1">
    <location>
        <begin position="12"/>
        <end position="29"/>
    </location>
</feature>
<feature type="transmembrane region" description="Helical" evidence="1">
    <location>
        <begin position="36"/>
        <end position="53"/>
    </location>
</feature>
<keyword evidence="1" id="KW-0472">Membrane</keyword>
<keyword evidence="1" id="KW-0812">Transmembrane</keyword>
<dbReference type="Proteomes" id="UP000228502">
    <property type="component" value="Unassembled WGS sequence"/>
</dbReference>
<gene>
    <name evidence="2" type="ORF">CTJ08_12895</name>
</gene>
<comment type="caution">
    <text evidence="2">The sequence shown here is derived from an EMBL/GenBank/DDBJ whole genome shotgun (WGS) entry which is preliminary data.</text>
</comment>